<organism evidence="2 3">
    <name type="scientific">Brachionus calyciflorus</name>
    <dbReference type="NCBI Taxonomy" id="104777"/>
    <lineage>
        <taxon>Eukaryota</taxon>
        <taxon>Metazoa</taxon>
        <taxon>Spiralia</taxon>
        <taxon>Gnathifera</taxon>
        <taxon>Rotifera</taxon>
        <taxon>Eurotatoria</taxon>
        <taxon>Monogononta</taxon>
        <taxon>Pseudotrocha</taxon>
        <taxon>Ploima</taxon>
        <taxon>Brachionidae</taxon>
        <taxon>Brachionus</taxon>
    </lineage>
</organism>
<dbReference type="AlphaFoldDB" id="A0A814NCT6"/>
<reference evidence="2" key="1">
    <citation type="submission" date="2021-02" db="EMBL/GenBank/DDBJ databases">
        <authorList>
            <person name="Nowell W R."/>
        </authorList>
    </citation>
    <scope>NUCLEOTIDE SEQUENCE</scope>
    <source>
        <strain evidence="2">Ploen Becks lab</strain>
    </source>
</reference>
<evidence type="ECO:0000256" key="1">
    <source>
        <dbReference type="SAM" id="MobiDB-lite"/>
    </source>
</evidence>
<name>A0A814NCT6_9BILA</name>
<keyword evidence="3" id="KW-1185">Reference proteome</keyword>
<dbReference type="EMBL" id="CAJNOC010006931">
    <property type="protein sequence ID" value="CAF1088796.1"/>
    <property type="molecule type" value="Genomic_DNA"/>
</dbReference>
<feature type="compositionally biased region" description="Polar residues" evidence="1">
    <location>
        <begin position="117"/>
        <end position="128"/>
    </location>
</feature>
<protein>
    <submittedName>
        <fullName evidence="2">Uncharacterized protein</fullName>
    </submittedName>
</protein>
<accession>A0A814NCT6</accession>
<comment type="caution">
    <text evidence="2">The sequence shown here is derived from an EMBL/GenBank/DDBJ whole genome shotgun (WGS) entry which is preliminary data.</text>
</comment>
<evidence type="ECO:0000313" key="2">
    <source>
        <dbReference type="EMBL" id="CAF1088796.1"/>
    </source>
</evidence>
<dbReference type="Proteomes" id="UP000663879">
    <property type="component" value="Unassembled WGS sequence"/>
</dbReference>
<gene>
    <name evidence="2" type="ORF">OXX778_LOCUS20561</name>
</gene>
<sequence>MQKGKKNAKKCICILPSSLIITNVSHIEVLLGLDWYDQTKVVLDPARRVLKIPTDKEPDYIFLNEIIDCDAKPELKQTNFKVLDDFLKQNEDVFAKSLKDLKDIKFDIETTTKTPVMSNPYRQANSVNDELRAENS</sequence>
<feature type="region of interest" description="Disordered" evidence="1">
    <location>
        <begin position="117"/>
        <end position="136"/>
    </location>
</feature>
<evidence type="ECO:0000313" key="3">
    <source>
        <dbReference type="Proteomes" id="UP000663879"/>
    </source>
</evidence>
<proteinExistence type="predicted"/>